<protein>
    <submittedName>
        <fullName evidence="4">Histidine kinase</fullName>
    </submittedName>
</protein>
<feature type="transmembrane region" description="Helical" evidence="2">
    <location>
        <begin position="20"/>
        <end position="40"/>
    </location>
</feature>
<dbReference type="InterPro" id="IPR050640">
    <property type="entry name" value="Bact_2-comp_sensor_kinase"/>
</dbReference>
<dbReference type="OrthoDB" id="759642at2"/>
<dbReference type="STRING" id="1619234.SAMN05421730_101561"/>
<dbReference type="GO" id="GO:0000155">
    <property type="term" value="F:phosphorelay sensor kinase activity"/>
    <property type="evidence" value="ECO:0007669"/>
    <property type="project" value="InterPro"/>
</dbReference>
<dbReference type="Pfam" id="PF06580">
    <property type="entry name" value="His_kinase"/>
    <property type="match status" value="1"/>
</dbReference>
<dbReference type="Proteomes" id="UP000199315">
    <property type="component" value="Unassembled WGS sequence"/>
</dbReference>
<dbReference type="RefSeq" id="WP_139133551.1">
    <property type="nucleotide sequence ID" value="NZ_FMKA01000015.1"/>
</dbReference>
<organism evidence="4 5">
    <name type="scientific">Anaerobium acetethylicum</name>
    <dbReference type="NCBI Taxonomy" id="1619234"/>
    <lineage>
        <taxon>Bacteria</taxon>
        <taxon>Bacillati</taxon>
        <taxon>Bacillota</taxon>
        <taxon>Clostridia</taxon>
        <taxon>Lachnospirales</taxon>
        <taxon>Lachnospiraceae</taxon>
        <taxon>Anaerobium</taxon>
    </lineage>
</organism>
<evidence type="ECO:0000256" key="2">
    <source>
        <dbReference type="SAM" id="Phobius"/>
    </source>
</evidence>
<evidence type="ECO:0000259" key="3">
    <source>
        <dbReference type="Pfam" id="PF06580"/>
    </source>
</evidence>
<feature type="coiled-coil region" evidence="1">
    <location>
        <begin position="327"/>
        <end position="366"/>
    </location>
</feature>
<feature type="domain" description="Signal transduction histidine kinase internal region" evidence="3">
    <location>
        <begin position="359"/>
        <end position="436"/>
    </location>
</feature>
<sequence>MSRKQRRQSSHSLEHYIKVLITLSIPIIAINIIVSIFSIVTTRQQNLAYITNTINLYQKETATKVSAVEHFVRWTAVHEPLLETIGEDSDYLKRINALNTLRTRIRDNQYSTGKEFQYFLYLEEQDTFYNGSAMTISYPDYLLAKKQFLAMVQSKATLRNSDEWKIMKIKDVSYFYYLTTYHNTTFISLISAEAMLEPLANITLGSRGYMVLTDREGNQLTGTTDTRTSQLPETSNLFLTHLVFPNETTNLPFELNIFVDNWSFERLIVIQVVVVLMAFFIALTLFVFLIYMQRKVIRPIQNFSKNLSNINENSNLLDLQDSNIIELEQANQQFKNLMREVVKLKITLYEQELEKKRIQIGFLQQQIRPHFYLNCLTTIYSMAQTKHYKEIESMALFTSRYLRYLFQTDTDYIKLEYELNHISDYLDIQTLRYGAAFTYESKVETGLLEAAIPPLVLMTFVENTIKHCVSLSEMLRIHLDVSKLVKNDREYVKLVLSDTGPGFDPGILKVLNSRLPLASEEGRHIGISNTIKRLYFLYEDDFELHFSNMEGGGAVIELVIPYAT</sequence>
<keyword evidence="5" id="KW-1185">Reference proteome</keyword>
<reference evidence="4 5" key="1">
    <citation type="submission" date="2016-09" db="EMBL/GenBank/DDBJ databases">
        <authorList>
            <person name="Capua I."/>
            <person name="De Benedictis P."/>
            <person name="Joannis T."/>
            <person name="Lombin L.H."/>
            <person name="Cattoli G."/>
        </authorList>
    </citation>
    <scope>NUCLEOTIDE SEQUENCE [LARGE SCALE GENOMIC DNA]</scope>
    <source>
        <strain evidence="4 5">GluBS11</strain>
    </source>
</reference>
<name>A0A1D3TV43_9FIRM</name>
<gene>
    <name evidence="4" type="ORF">SAMN05421730_101561</name>
</gene>
<dbReference type="PANTHER" id="PTHR34220:SF7">
    <property type="entry name" value="SENSOR HISTIDINE KINASE YPDA"/>
    <property type="match status" value="1"/>
</dbReference>
<proteinExistence type="predicted"/>
<keyword evidence="2" id="KW-0812">Transmembrane</keyword>
<keyword evidence="4" id="KW-0808">Transferase</keyword>
<dbReference type="InterPro" id="IPR036890">
    <property type="entry name" value="HATPase_C_sf"/>
</dbReference>
<dbReference type="AlphaFoldDB" id="A0A1D3TV43"/>
<evidence type="ECO:0000313" key="5">
    <source>
        <dbReference type="Proteomes" id="UP000199315"/>
    </source>
</evidence>
<keyword evidence="1" id="KW-0175">Coiled coil</keyword>
<dbReference type="EMBL" id="FMKA01000015">
    <property type="protein sequence ID" value="SCP97988.1"/>
    <property type="molecule type" value="Genomic_DNA"/>
</dbReference>
<evidence type="ECO:0000256" key="1">
    <source>
        <dbReference type="SAM" id="Coils"/>
    </source>
</evidence>
<dbReference type="Gene3D" id="3.30.565.10">
    <property type="entry name" value="Histidine kinase-like ATPase, C-terminal domain"/>
    <property type="match status" value="1"/>
</dbReference>
<dbReference type="PANTHER" id="PTHR34220">
    <property type="entry name" value="SENSOR HISTIDINE KINASE YPDA"/>
    <property type="match status" value="1"/>
</dbReference>
<dbReference type="SUPFAM" id="SSF55874">
    <property type="entry name" value="ATPase domain of HSP90 chaperone/DNA topoisomerase II/histidine kinase"/>
    <property type="match status" value="1"/>
</dbReference>
<dbReference type="InterPro" id="IPR010559">
    <property type="entry name" value="Sig_transdc_His_kin_internal"/>
</dbReference>
<keyword evidence="4" id="KW-0418">Kinase</keyword>
<feature type="transmembrane region" description="Helical" evidence="2">
    <location>
        <begin position="268"/>
        <end position="291"/>
    </location>
</feature>
<evidence type="ECO:0000313" key="4">
    <source>
        <dbReference type="EMBL" id="SCP97988.1"/>
    </source>
</evidence>
<accession>A0A1D3TV43</accession>
<dbReference type="GO" id="GO:0016020">
    <property type="term" value="C:membrane"/>
    <property type="evidence" value="ECO:0007669"/>
    <property type="project" value="InterPro"/>
</dbReference>
<keyword evidence="2" id="KW-1133">Transmembrane helix</keyword>
<keyword evidence="2" id="KW-0472">Membrane</keyword>